<protein>
    <submittedName>
        <fullName evidence="1">Uncharacterized protein</fullName>
    </submittedName>
</protein>
<evidence type="ECO:0000313" key="2">
    <source>
        <dbReference type="Proteomes" id="UP000684084"/>
    </source>
</evidence>
<organism evidence="1 2">
    <name type="scientific">Rhizophagus irregularis</name>
    <dbReference type="NCBI Taxonomy" id="588596"/>
    <lineage>
        <taxon>Eukaryota</taxon>
        <taxon>Fungi</taxon>
        <taxon>Fungi incertae sedis</taxon>
        <taxon>Mucoromycota</taxon>
        <taxon>Glomeromycotina</taxon>
        <taxon>Glomeromycetes</taxon>
        <taxon>Glomerales</taxon>
        <taxon>Glomeraceae</taxon>
        <taxon>Rhizophagus</taxon>
    </lineage>
</organism>
<gene>
    <name evidence="1" type="ORF">CHRIB12_LOCUS22525</name>
</gene>
<dbReference type="Proteomes" id="UP000684084">
    <property type="component" value="Unassembled WGS sequence"/>
</dbReference>
<dbReference type="OrthoDB" id="2380423at2759"/>
<dbReference type="EMBL" id="CAGKOT010000078">
    <property type="protein sequence ID" value="CAB5392704.1"/>
    <property type="molecule type" value="Genomic_DNA"/>
</dbReference>
<sequence>MLSIQDFIVKTLKNTLKKITKNFSPELLSKIAEIMSLTEDNVLLNLLIETVAIIPLNTIEFGRLSIVGLKHLLSYTQEKEKFFVTPKFKVFRYSAILAAKQVSNDTPMHSNMLLHK</sequence>
<dbReference type="VEuPathDB" id="FungiDB:RhiirFUN_010592"/>
<reference evidence="1" key="1">
    <citation type="submission" date="2020-05" db="EMBL/GenBank/DDBJ databases">
        <authorList>
            <person name="Rincon C."/>
            <person name="Sanders R I."/>
            <person name="Robbins C."/>
            <person name="Chaturvedi A."/>
        </authorList>
    </citation>
    <scope>NUCLEOTIDE SEQUENCE</scope>
    <source>
        <strain evidence="1">CHB12</strain>
    </source>
</reference>
<comment type="caution">
    <text evidence="1">The sequence shown here is derived from an EMBL/GenBank/DDBJ whole genome shotgun (WGS) entry which is preliminary data.</text>
</comment>
<evidence type="ECO:0000313" key="1">
    <source>
        <dbReference type="EMBL" id="CAB5392704.1"/>
    </source>
</evidence>
<proteinExistence type="predicted"/>
<accession>A0A915ZW89</accession>
<dbReference type="AlphaFoldDB" id="A0A915ZW89"/>
<name>A0A915ZW89_9GLOM</name>